<comment type="similarity">
    <text evidence="2">Belongs to the threonine aldolase family.</text>
</comment>
<keyword evidence="3" id="KW-0663">Pyridoxal phosphate</keyword>
<dbReference type="InterPro" id="IPR015421">
    <property type="entry name" value="PyrdxlP-dep_Trfase_major"/>
</dbReference>
<evidence type="ECO:0000313" key="8">
    <source>
        <dbReference type="Proteomes" id="UP000308365"/>
    </source>
</evidence>
<evidence type="ECO:0000256" key="3">
    <source>
        <dbReference type="ARBA" id="ARBA00022898"/>
    </source>
</evidence>
<dbReference type="GO" id="GO:0006567">
    <property type="term" value="P:L-threonine catabolic process"/>
    <property type="evidence" value="ECO:0007669"/>
    <property type="project" value="TreeGrafter"/>
</dbReference>
<dbReference type="GO" id="GO:0006545">
    <property type="term" value="P:glycine biosynthetic process"/>
    <property type="evidence" value="ECO:0007669"/>
    <property type="project" value="TreeGrafter"/>
</dbReference>
<dbReference type="PANTHER" id="PTHR48097">
    <property type="entry name" value="L-THREONINE ALDOLASE-RELATED"/>
    <property type="match status" value="1"/>
</dbReference>
<dbReference type="Gene3D" id="3.40.640.10">
    <property type="entry name" value="Type I PLP-dependent aspartate aminotransferase-like (Major domain)"/>
    <property type="match status" value="2"/>
</dbReference>
<dbReference type="GO" id="GO:0005829">
    <property type="term" value="C:cytosol"/>
    <property type="evidence" value="ECO:0007669"/>
    <property type="project" value="TreeGrafter"/>
</dbReference>
<feature type="domain" description="Aromatic amino acid beta-eliminating lyase/threonine aldolase" evidence="6">
    <location>
        <begin position="111"/>
        <end position="148"/>
    </location>
</feature>
<organism evidence="7 8">
    <name type="scientific">Monodon monoceros</name>
    <name type="common">Narwhal</name>
    <name type="synonym">Ceratodon monodon</name>
    <dbReference type="NCBI Taxonomy" id="40151"/>
    <lineage>
        <taxon>Eukaryota</taxon>
        <taxon>Metazoa</taxon>
        <taxon>Chordata</taxon>
        <taxon>Craniata</taxon>
        <taxon>Vertebrata</taxon>
        <taxon>Euteleostomi</taxon>
        <taxon>Mammalia</taxon>
        <taxon>Eutheria</taxon>
        <taxon>Laurasiatheria</taxon>
        <taxon>Artiodactyla</taxon>
        <taxon>Whippomorpha</taxon>
        <taxon>Cetacea</taxon>
        <taxon>Odontoceti</taxon>
        <taxon>Monodontidae</taxon>
        <taxon>Monodon</taxon>
    </lineage>
</organism>
<evidence type="ECO:0000259" key="6">
    <source>
        <dbReference type="Pfam" id="PF01212"/>
    </source>
</evidence>
<protein>
    <recommendedName>
        <fullName evidence="6">Aromatic amino acid beta-eliminating lyase/threonine aldolase domain-containing protein</fullName>
    </recommendedName>
</protein>
<dbReference type="Gene3D" id="3.90.1150.10">
    <property type="entry name" value="Aspartate Aminotransferase, domain 1"/>
    <property type="match status" value="1"/>
</dbReference>
<reference evidence="8" key="1">
    <citation type="journal article" date="2019" name="IScience">
        <title>Narwhal Genome Reveals Long-Term Low Genetic Diversity despite Current Large Abundance Size.</title>
        <authorList>
            <person name="Westbury M.V."/>
            <person name="Petersen B."/>
            <person name="Garde E."/>
            <person name="Heide-Jorgensen M.P."/>
            <person name="Lorenzen E.D."/>
        </authorList>
    </citation>
    <scope>NUCLEOTIDE SEQUENCE [LARGE SCALE GENOMIC DNA]</scope>
</reference>
<gene>
    <name evidence="7" type="ORF">EI555_014948</name>
</gene>
<name>A0A4U1FTB2_MONMO</name>
<dbReference type="EMBL" id="RWIC01000005">
    <property type="protein sequence ID" value="TKC53493.1"/>
    <property type="molecule type" value="Genomic_DNA"/>
</dbReference>
<dbReference type="Proteomes" id="UP000308365">
    <property type="component" value="Unassembled WGS sequence"/>
</dbReference>
<accession>A0A4U1FTB2</accession>
<dbReference type="PANTHER" id="PTHR48097:SF9">
    <property type="entry name" value="L-THREONINE ALDOLASE"/>
    <property type="match status" value="1"/>
</dbReference>
<comment type="caution">
    <text evidence="7">The sequence shown here is derived from an EMBL/GenBank/DDBJ whole genome shotgun (WGS) entry which is preliminary data.</text>
</comment>
<dbReference type="AlphaFoldDB" id="A0A4U1FTB2"/>
<feature type="region of interest" description="Disordered" evidence="5">
    <location>
        <begin position="547"/>
        <end position="566"/>
    </location>
</feature>
<dbReference type="SUPFAM" id="SSF53383">
    <property type="entry name" value="PLP-dependent transferases"/>
    <property type="match status" value="2"/>
</dbReference>
<dbReference type="FunFam" id="3.40.640.10:FF:000030">
    <property type="entry name" value="Low-specificity L-threonine aldolase"/>
    <property type="match status" value="1"/>
</dbReference>
<sequence length="615" mass="64049">PRRRSYYNSQHAAGALSRTCAVPAVTKAELQLPACRGAVPPATVGRGRISGSPAARIPPLPVASAGEVGAGEPSAAPAMLRRLARAATQQQGALWARGSGSQAGIPTHVVDLRSDTVTKPGPAMRRSMAEAVVGDDDYGEDPTVRALGKMPSSGQRAHGVGKERNLKSAIVDCSPPPATPPSLPTSELQATAAELLGVERTLFMPTNTMANLISGERGATSICPPGPPSIASPFCAGGCDNECHLHVQAQGGVAQIAGAHSHPLPDLPHGTLDLAELEGLVARSLGSRSHPVCELICLEDAHSSSGGWVHLLAQSYGVQVHLDGARLMNAAVALCMPPARIVEHCDSVSLCFSKGLGAPVGALVGRPKGFTEEAWRLQKALGGGMCQAGVLAAAALVGLTDAEEVLLKDHQNAQRTWAQELASPVCSVDLTTVETNTVRVRVDGLPPEELCQRLQTMSADEVAQTGHAVCVLLSPGLSGHQAGAGKVGVRAEGPEDGVTDPVPWVGWREVGSGGVRREWVGREAVKQHPCHPLVSLDPFTSMTHGVRPSTCSSSKPRVPLCPGQGPKHARTGGTPCWLSQHSPGGSHMAHESILGTCRRKRERTQKWTLVLGGLK</sequence>
<feature type="domain" description="Aromatic amino acid beta-eliminating lyase/threonine aldolase" evidence="6">
    <location>
        <begin position="186"/>
        <end position="440"/>
    </location>
</feature>
<comment type="cofactor">
    <cofactor evidence="1">
        <name>pyridoxal 5'-phosphate</name>
        <dbReference type="ChEBI" id="CHEBI:597326"/>
    </cofactor>
</comment>
<evidence type="ECO:0000313" key="7">
    <source>
        <dbReference type="EMBL" id="TKC53493.1"/>
    </source>
</evidence>
<dbReference type="InterPro" id="IPR015424">
    <property type="entry name" value="PyrdxlP-dep_Trfase"/>
</dbReference>
<dbReference type="InterPro" id="IPR001597">
    <property type="entry name" value="ArAA_b-elim_lyase/Thr_aldolase"/>
</dbReference>
<proteinExistence type="inferred from homology"/>
<keyword evidence="4" id="KW-0456">Lyase</keyword>
<feature type="non-terminal residue" evidence="7">
    <location>
        <position position="1"/>
    </location>
</feature>
<dbReference type="GO" id="GO:0008732">
    <property type="term" value="F:L-allo-threonine aldolase activity"/>
    <property type="evidence" value="ECO:0007669"/>
    <property type="project" value="TreeGrafter"/>
</dbReference>
<evidence type="ECO:0000256" key="2">
    <source>
        <dbReference type="ARBA" id="ARBA00006966"/>
    </source>
</evidence>
<evidence type="ECO:0000256" key="5">
    <source>
        <dbReference type="SAM" id="MobiDB-lite"/>
    </source>
</evidence>
<evidence type="ECO:0000256" key="1">
    <source>
        <dbReference type="ARBA" id="ARBA00001933"/>
    </source>
</evidence>
<dbReference type="Pfam" id="PF01212">
    <property type="entry name" value="Beta_elim_lyase"/>
    <property type="match status" value="2"/>
</dbReference>
<evidence type="ECO:0000256" key="4">
    <source>
        <dbReference type="ARBA" id="ARBA00023239"/>
    </source>
</evidence>
<dbReference type="InterPro" id="IPR015422">
    <property type="entry name" value="PyrdxlP-dep_Trfase_small"/>
</dbReference>